<gene>
    <name evidence="2" type="ordered locus">Acid_2139</name>
</gene>
<proteinExistence type="predicted"/>
<dbReference type="AlphaFoldDB" id="Q026E0"/>
<dbReference type="HOGENOM" id="CLU_124904_1_1_0"/>
<reference evidence="2" key="1">
    <citation type="submission" date="2006-10" db="EMBL/GenBank/DDBJ databases">
        <title>Complete sequence of Solibacter usitatus Ellin6076.</title>
        <authorList>
            <consortium name="US DOE Joint Genome Institute"/>
            <person name="Copeland A."/>
            <person name="Lucas S."/>
            <person name="Lapidus A."/>
            <person name="Barry K."/>
            <person name="Detter J.C."/>
            <person name="Glavina del Rio T."/>
            <person name="Hammon N."/>
            <person name="Israni S."/>
            <person name="Dalin E."/>
            <person name="Tice H."/>
            <person name="Pitluck S."/>
            <person name="Thompson L.S."/>
            <person name="Brettin T."/>
            <person name="Bruce D."/>
            <person name="Han C."/>
            <person name="Tapia R."/>
            <person name="Gilna P."/>
            <person name="Schmutz J."/>
            <person name="Larimer F."/>
            <person name="Land M."/>
            <person name="Hauser L."/>
            <person name="Kyrpides N."/>
            <person name="Mikhailova N."/>
            <person name="Janssen P.H."/>
            <person name="Kuske C.R."/>
            <person name="Richardson P."/>
        </authorList>
    </citation>
    <scope>NUCLEOTIDE SEQUENCE</scope>
    <source>
        <strain evidence="2">Ellin6076</strain>
    </source>
</reference>
<dbReference type="SUPFAM" id="SSF53850">
    <property type="entry name" value="Periplasmic binding protein-like II"/>
    <property type="match status" value="1"/>
</dbReference>
<dbReference type="STRING" id="234267.Acid_2139"/>
<evidence type="ECO:0000313" key="2">
    <source>
        <dbReference type="EMBL" id="ABJ83129.1"/>
    </source>
</evidence>
<evidence type="ECO:0008006" key="3">
    <source>
        <dbReference type="Google" id="ProtNLM"/>
    </source>
</evidence>
<dbReference type="InParanoid" id="Q026E0"/>
<dbReference type="eggNOG" id="COG0226">
    <property type="taxonomic scope" value="Bacteria"/>
</dbReference>
<sequence length="159" mass="16777" precursor="true">MMRKLFCFCALILIPGLPALQAADDDIAVIVNKGNPVENLSKVQLKKLLLGEQTSWPGGKRVNVILRAPGQAEREGVLRSVCTMSEDDFNQHLMHANFGGDTGGAPKALGSALAVRQLVMTLPGAVGFVRLADVTDAVRVVTVDGIAAGQPGYKIKAGK</sequence>
<feature type="chain" id="PRO_5004163193" description="PBP domain-containing protein" evidence="1">
    <location>
        <begin position="23"/>
        <end position="159"/>
    </location>
</feature>
<dbReference type="KEGG" id="sus:Acid_2139"/>
<protein>
    <recommendedName>
        <fullName evidence="3">PBP domain-containing protein</fullName>
    </recommendedName>
</protein>
<dbReference type="EMBL" id="CP000473">
    <property type="protein sequence ID" value="ABJ83129.1"/>
    <property type="molecule type" value="Genomic_DNA"/>
</dbReference>
<organism evidence="2">
    <name type="scientific">Solibacter usitatus (strain Ellin6076)</name>
    <dbReference type="NCBI Taxonomy" id="234267"/>
    <lineage>
        <taxon>Bacteria</taxon>
        <taxon>Pseudomonadati</taxon>
        <taxon>Acidobacteriota</taxon>
        <taxon>Terriglobia</taxon>
        <taxon>Bryobacterales</taxon>
        <taxon>Solibacteraceae</taxon>
        <taxon>Candidatus Solibacter</taxon>
    </lineage>
</organism>
<evidence type="ECO:0000256" key="1">
    <source>
        <dbReference type="SAM" id="SignalP"/>
    </source>
</evidence>
<keyword evidence="1" id="KW-0732">Signal</keyword>
<name>Q026E0_SOLUE</name>
<accession>Q026E0</accession>
<dbReference type="Gene3D" id="3.40.190.10">
    <property type="entry name" value="Periplasmic binding protein-like II"/>
    <property type="match status" value="1"/>
</dbReference>
<feature type="signal peptide" evidence="1">
    <location>
        <begin position="1"/>
        <end position="22"/>
    </location>
</feature>
<dbReference type="OrthoDB" id="121705at2"/>